<comment type="caution">
    <text evidence="1">The sequence shown here is derived from an EMBL/GenBank/DDBJ whole genome shotgun (WGS) entry which is preliminary data.</text>
</comment>
<protein>
    <submittedName>
        <fullName evidence="1">Jg14899 protein</fullName>
    </submittedName>
</protein>
<proteinExistence type="predicted"/>
<keyword evidence="2" id="KW-1185">Reference proteome</keyword>
<dbReference type="Proteomes" id="UP000838756">
    <property type="component" value="Unassembled WGS sequence"/>
</dbReference>
<dbReference type="AlphaFoldDB" id="A0A8S4R310"/>
<gene>
    <name evidence="1" type="primary">jg14899</name>
    <name evidence="1" type="ORF">PAEG_LOCUS8665</name>
</gene>
<accession>A0A8S4R310</accession>
<evidence type="ECO:0000313" key="1">
    <source>
        <dbReference type="EMBL" id="CAH2229179.1"/>
    </source>
</evidence>
<reference evidence="1" key="1">
    <citation type="submission" date="2022-03" db="EMBL/GenBank/DDBJ databases">
        <authorList>
            <person name="Lindestad O."/>
        </authorList>
    </citation>
    <scope>NUCLEOTIDE SEQUENCE</scope>
</reference>
<dbReference type="EMBL" id="CAKXAJ010024695">
    <property type="protein sequence ID" value="CAH2229179.1"/>
    <property type="molecule type" value="Genomic_DNA"/>
</dbReference>
<sequence length="118" mass="13073">MGLAPTKNSVSLDRPITGLLAYSPHSRQDFDPPMHGESHRHWPDCCQILQRGVHYTARHLRPVISWVQNFPFNSPPGGLQLLEAGGQVVSCESGVLMSFLCLAPPPPLQTSPPRKKRQ</sequence>
<name>A0A8S4R310_9NEOP</name>
<evidence type="ECO:0000313" key="2">
    <source>
        <dbReference type="Proteomes" id="UP000838756"/>
    </source>
</evidence>
<organism evidence="1 2">
    <name type="scientific">Pararge aegeria aegeria</name>
    <dbReference type="NCBI Taxonomy" id="348720"/>
    <lineage>
        <taxon>Eukaryota</taxon>
        <taxon>Metazoa</taxon>
        <taxon>Ecdysozoa</taxon>
        <taxon>Arthropoda</taxon>
        <taxon>Hexapoda</taxon>
        <taxon>Insecta</taxon>
        <taxon>Pterygota</taxon>
        <taxon>Neoptera</taxon>
        <taxon>Endopterygota</taxon>
        <taxon>Lepidoptera</taxon>
        <taxon>Glossata</taxon>
        <taxon>Ditrysia</taxon>
        <taxon>Papilionoidea</taxon>
        <taxon>Nymphalidae</taxon>
        <taxon>Satyrinae</taxon>
        <taxon>Satyrini</taxon>
        <taxon>Parargina</taxon>
        <taxon>Pararge</taxon>
    </lineage>
</organism>